<accession>A0A6J5LFW1</accession>
<reference evidence="1" key="1">
    <citation type="submission" date="2020-04" db="EMBL/GenBank/DDBJ databases">
        <authorList>
            <person name="Chiriac C."/>
            <person name="Salcher M."/>
            <person name="Ghai R."/>
            <person name="Kavagutti S V."/>
        </authorList>
    </citation>
    <scope>NUCLEOTIDE SEQUENCE</scope>
</reference>
<proteinExistence type="predicted"/>
<dbReference type="EMBL" id="LR796258">
    <property type="protein sequence ID" value="CAB4132153.1"/>
    <property type="molecule type" value="Genomic_DNA"/>
</dbReference>
<sequence length="68" mass="7766">MAQPDQSRSVHYIPHGNTTLCGIDRRQSGELHTTNYKVAVTCPICQGYIDLNVLFNSYKNRLPRTERS</sequence>
<name>A0A6J5LFW1_9CAUD</name>
<evidence type="ECO:0000313" key="1">
    <source>
        <dbReference type="EMBL" id="CAB4132153.1"/>
    </source>
</evidence>
<gene>
    <name evidence="1" type="ORF">UFOVP134_46</name>
</gene>
<protein>
    <submittedName>
        <fullName evidence="1">Uncharacterized protein</fullName>
    </submittedName>
</protein>
<organism evidence="1">
    <name type="scientific">uncultured Caudovirales phage</name>
    <dbReference type="NCBI Taxonomy" id="2100421"/>
    <lineage>
        <taxon>Viruses</taxon>
        <taxon>Duplodnaviria</taxon>
        <taxon>Heunggongvirae</taxon>
        <taxon>Uroviricota</taxon>
        <taxon>Caudoviricetes</taxon>
        <taxon>Peduoviridae</taxon>
        <taxon>Maltschvirus</taxon>
        <taxon>Maltschvirus maltsch</taxon>
    </lineage>
</organism>